<keyword evidence="5" id="KW-0812">Transmembrane</keyword>
<evidence type="ECO:0000256" key="6">
    <source>
        <dbReference type="ARBA" id="ARBA00022968"/>
    </source>
</evidence>
<dbReference type="InParanoid" id="A0A448YK39"/>
<reference evidence="12 13" key="1">
    <citation type="submission" date="2018-12" db="EMBL/GenBank/DDBJ databases">
        <authorList>
            <person name="Tiukova I."/>
            <person name="Dainat J."/>
        </authorList>
    </citation>
    <scope>NUCLEOTIDE SEQUENCE [LARGE SCALE GENOMIC DNA]</scope>
</reference>
<dbReference type="Proteomes" id="UP000290900">
    <property type="component" value="Unassembled WGS sequence"/>
</dbReference>
<evidence type="ECO:0000256" key="10">
    <source>
        <dbReference type="ARBA" id="ARBA00023316"/>
    </source>
</evidence>
<sequence>MYQSQKNAKVLASEVDAALRIAKLHASIAGDNPHLGEPSASCVSETVLHADYEAMKVPGFIGMSEIASDANYESDLSCDDITYSPEDPRRIIEHSKSRILPDDFQFLNEYLRETGYGALISGKDVDLNDVDFKSLPDWYRFTGSSVWLPEQECHLMASRLVYSPNKIPVLSLVRLQIYDADWNEMKGRRLRYTDVSDDELSKALVSYTGSGEESTLDSVTIKFPTILDIDLDESSRSDLLGPEDPRITVRSNGEIHEPVVVFNQDYRGRRTMYATFPLRKTAPGMKKKTIQLRKALMGEWPFEKNWTPFFDNMAPKTLDSSGYMYMFYSLDPLRILKCNLDTGDCDTVQETGKTTHIDRGGSLTSVRGATSLRAVPRHIVQRMLRRENVLDPDYPLQMWVGFVKTHIDDCGCGHMIYRPTLMVLVKQDNSFRVDLMTGSMDFGKDVMAWNDHSSIYCDDGNNVMNPNEISFWDIGEEEPIQASKFDPDSKELPLYKDYMALTLSEADENVEVIFLRNVLNYILGSYERSRLVLSDKDVFSAVQDRTTKVETCMLQSSLKYCEEYAESHKRPDEGVSLVDELPKEDNPDEEINLEDLPKADDYPDAEDFNLNDVREKEDADEPAVESGDLNIEDPAREEE</sequence>
<accession>A0A448YK39</accession>
<evidence type="ECO:0000256" key="9">
    <source>
        <dbReference type="ARBA" id="ARBA00023180"/>
    </source>
</evidence>
<evidence type="ECO:0000313" key="12">
    <source>
        <dbReference type="EMBL" id="VEU21238.1"/>
    </source>
</evidence>
<keyword evidence="6" id="KW-0735">Signal-anchor</keyword>
<dbReference type="AlphaFoldDB" id="A0A448YK39"/>
<evidence type="ECO:0000256" key="1">
    <source>
        <dbReference type="ARBA" id="ARBA00004606"/>
    </source>
</evidence>
<protein>
    <submittedName>
        <fullName evidence="12">DEKNAAC102149</fullName>
    </submittedName>
</protein>
<comment type="subcellular location">
    <subcellularLocation>
        <location evidence="1">Membrane</location>
        <topology evidence="1">Single-pass type II membrane protein</topology>
    </subcellularLocation>
</comment>
<evidence type="ECO:0000313" key="13">
    <source>
        <dbReference type="Proteomes" id="UP000290900"/>
    </source>
</evidence>
<evidence type="ECO:0000256" key="5">
    <source>
        <dbReference type="ARBA" id="ARBA00022692"/>
    </source>
</evidence>
<keyword evidence="9" id="KW-0325">Glycoprotein</keyword>
<dbReference type="InterPro" id="IPR021988">
    <property type="entry name" value="BMT1"/>
</dbReference>
<name>A0A448YK39_BRENA</name>
<dbReference type="EMBL" id="CAACVR010000011">
    <property type="protein sequence ID" value="VEU21238.1"/>
    <property type="molecule type" value="Genomic_DNA"/>
</dbReference>
<comment type="similarity">
    <text evidence="2">Belongs to the BMT family.</text>
</comment>
<keyword evidence="4" id="KW-0808">Transferase</keyword>
<organism evidence="12 13">
    <name type="scientific">Brettanomyces naardenensis</name>
    <name type="common">Yeast</name>
    <dbReference type="NCBI Taxonomy" id="13370"/>
    <lineage>
        <taxon>Eukaryota</taxon>
        <taxon>Fungi</taxon>
        <taxon>Dikarya</taxon>
        <taxon>Ascomycota</taxon>
        <taxon>Saccharomycotina</taxon>
        <taxon>Pichiomycetes</taxon>
        <taxon>Pichiales</taxon>
        <taxon>Pichiaceae</taxon>
        <taxon>Brettanomyces</taxon>
    </lineage>
</organism>
<keyword evidence="7" id="KW-1133">Transmembrane helix</keyword>
<dbReference type="OrthoDB" id="3631276at2759"/>
<evidence type="ECO:0000256" key="11">
    <source>
        <dbReference type="SAM" id="MobiDB-lite"/>
    </source>
</evidence>
<evidence type="ECO:0000256" key="8">
    <source>
        <dbReference type="ARBA" id="ARBA00023136"/>
    </source>
</evidence>
<proteinExistence type="inferred from homology"/>
<dbReference type="GO" id="GO:0071555">
    <property type="term" value="P:cell wall organization"/>
    <property type="evidence" value="ECO:0007669"/>
    <property type="project" value="UniProtKB-KW"/>
</dbReference>
<dbReference type="GO" id="GO:0000030">
    <property type="term" value="F:mannosyltransferase activity"/>
    <property type="evidence" value="ECO:0007669"/>
    <property type="project" value="InterPro"/>
</dbReference>
<dbReference type="Pfam" id="PF12141">
    <property type="entry name" value="BMT"/>
    <property type="match status" value="2"/>
</dbReference>
<keyword evidence="3" id="KW-0328">Glycosyltransferase</keyword>
<evidence type="ECO:0000256" key="3">
    <source>
        <dbReference type="ARBA" id="ARBA00022676"/>
    </source>
</evidence>
<keyword evidence="8" id="KW-0472">Membrane</keyword>
<keyword evidence="10" id="KW-0961">Cell wall biogenesis/degradation</keyword>
<evidence type="ECO:0000256" key="2">
    <source>
        <dbReference type="ARBA" id="ARBA00009486"/>
    </source>
</evidence>
<keyword evidence="13" id="KW-1185">Reference proteome</keyword>
<gene>
    <name evidence="12" type="ORF">BRENAR_LOCUS1973</name>
</gene>
<evidence type="ECO:0000256" key="7">
    <source>
        <dbReference type="ARBA" id="ARBA00022989"/>
    </source>
</evidence>
<evidence type="ECO:0000256" key="4">
    <source>
        <dbReference type="ARBA" id="ARBA00022679"/>
    </source>
</evidence>
<dbReference type="STRING" id="13370.A0A448YK39"/>
<dbReference type="GO" id="GO:0016020">
    <property type="term" value="C:membrane"/>
    <property type="evidence" value="ECO:0007669"/>
    <property type="project" value="UniProtKB-SubCell"/>
</dbReference>
<feature type="region of interest" description="Disordered" evidence="11">
    <location>
        <begin position="569"/>
        <end position="639"/>
    </location>
</feature>